<evidence type="ECO:0000259" key="3">
    <source>
        <dbReference type="Pfam" id="PF00294"/>
    </source>
</evidence>
<dbReference type="PANTHER" id="PTHR10584">
    <property type="entry name" value="SUGAR KINASE"/>
    <property type="match status" value="1"/>
</dbReference>
<dbReference type="PROSITE" id="PS00584">
    <property type="entry name" value="PFKB_KINASES_2"/>
    <property type="match status" value="1"/>
</dbReference>
<dbReference type="PANTHER" id="PTHR10584:SF157">
    <property type="entry name" value="SULFOFRUCTOSE KINASE"/>
    <property type="match status" value="1"/>
</dbReference>
<accession>A0ABZ0VJY5</accession>
<dbReference type="InterPro" id="IPR029056">
    <property type="entry name" value="Ribokinase-like"/>
</dbReference>
<gene>
    <name evidence="4" type="ORF">U0R22_001882</name>
</gene>
<evidence type="ECO:0000256" key="2">
    <source>
        <dbReference type="ARBA" id="ARBA00022777"/>
    </source>
</evidence>
<sequence>MPAVPSILGFGAIAIDDIVYVDQPLSAGKGRVRQSARAFGGNVATALAAVARLGGSAGFVGWLGDAADDPVLCDLIESGVETAFAPRHAEARPVRSRITVGSDGERFIAYDDDAMLGTTPDFSDEVLGRAAVLIVDSYAIRSMDVVTRARDLGLAILGDIEWSGGPATERLIGLCDHLILPLGFARTATGCRSPAEMLEALWSPSRSAVVLTDGGRGVYYRGREETRLWQLPPHRVAVVDSTGAGDCFHGAYAHALTRGADTAGRVAFAAAAAALSITGRGGREALPTEDQVTELLASTSAPSAVELKYAQLDTGT</sequence>
<evidence type="ECO:0000256" key="1">
    <source>
        <dbReference type="ARBA" id="ARBA00022679"/>
    </source>
</evidence>
<dbReference type="InterPro" id="IPR011611">
    <property type="entry name" value="PfkB_dom"/>
</dbReference>
<evidence type="ECO:0000313" key="4">
    <source>
        <dbReference type="EMBL" id="WQB97745.1"/>
    </source>
</evidence>
<dbReference type="EMBL" id="CP139858">
    <property type="protein sequence ID" value="WQB97745.1"/>
    <property type="molecule type" value="Genomic_DNA"/>
</dbReference>
<evidence type="ECO:0000313" key="5">
    <source>
        <dbReference type="Proteomes" id="UP001322481"/>
    </source>
</evidence>
<dbReference type="InterPro" id="IPR002173">
    <property type="entry name" value="Carboh/pur_kinase_PfkB_CS"/>
</dbReference>
<dbReference type="Gene3D" id="3.40.1190.20">
    <property type="match status" value="1"/>
</dbReference>
<protein>
    <submittedName>
        <fullName evidence="4">PfkB family carbohydrate kinase</fullName>
    </submittedName>
</protein>
<keyword evidence="5" id="KW-1185">Reference proteome</keyword>
<organism evidence="4 5">
    <name type="scientific">Mesorhizobium huakuii</name>
    <dbReference type="NCBI Taxonomy" id="28104"/>
    <lineage>
        <taxon>Bacteria</taxon>
        <taxon>Pseudomonadati</taxon>
        <taxon>Pseudomonadota</taxon>
        <taxon>Alphaproteobacteria</taxon>
        <taxon>Hyphomicrobiales</taxon>
        <taxon>Phyllobacteriaceae</taxon>
        <taxon>Mesorhizobium</taxon>
    </lineage>
</organism>
<dbReference type="GO" id="GO:0016301">
    <property type="term" value="F:kinase activity"/>
    <property type="evidence" value="ECO:0007669"/>
    <property type="project" value="UniProtKB-KW"/>
</dbReference>
<reference evidence="4 5" key="1">
    <citation type="submission" date="2023-11" db="EMBL/GenBank/DDBJ databases">
        <authorList>
            <person name="Panchal A.K."/>
            <person name="Meaney J.S."/>
            <person name="Karas B.J."/>
            <person name="diCenzo G.C."/>
        </authorList>
    </citation>
    <scope>NUCLEOTIDE SEQUENCE [LARGE SCALE GENOMIC DNA]</scope>
    <source>
        <strain evidence="4 5">NZP2235</strain>
    </source>
</reference>
<dbReference type="SUPFAM" id="SSF53613">
    <property type="entry name" value="Ribokinase-like"/>
    <property type="match status" value="1"/>
</dbReference>
<dbReference type="RefSeq" id="WP_322418286.1">
    <property type="nucleotide sequence ID" value="NZ_CP139858.1"/>
</dbReference>
<keyword evidence="1" id="KW-0808">Transferase</keyword>
<feature type="domain" description="Carbohydrate kinase PfkB" evidence="3">
    <location>
        <begin position="9"/>
        <end position="288"/>
    </location>
</feature>
<dbReference type="Pfam" id="PF00294">
    <property type="entry name" value="PfkB"/>
    <property type="match status" value="1"/>
</dbReference>
<name>A0ABZ0VJY5_9HYPH</name>
<keyword evidence="2 4" id="KW-0418">Kinase</keyword>
<proteinExistence type="predicted"/>
<dbReference type="Proteomes" id="UP001322481">
    <property type="component" value="Chromosome"/>
</dbReference>